<comment type="caution">
    <text evidence="3">The sequence shown here is derived from an EMBL/GenBank/DDBJ whole genome shotgun (WGS) entry which is preliminary data.</text>
</comment>
<dbReference type="InterPro" id="IPR000160">
    <property type="entry name" value="GGDEF_dom"/>
</dbReference>
<dbReference type="NCBIfam" id="TIGR00254">
    <property type="entry name" value="GGDEF"/>
    <property type="match status" value="1"/>
</dbReference>
<dbReference type="SUPFAM" id="SSF55073">
    <property type="entry name" value="Nucleotide cyclase"/>
    <property type="match status" value="1"/>
</dbReference>
<dbReference type="SUPFAM" id="SSF54631">
    <property type="entry name" value="CBS-domain pair"/>
    <property type="match status" value="1"/>
</dbReference>
<feature type="domain" description="GGDEF" evidence="2">
    <location>
        <begin position="442"/>
        <end position="596"/>
    </location>
</feature>
<dbReference type="RefSeq" id="WP_151865508.1">
    <property type="nucleotide sequence ID" value="NZ_WBZB01000016.1"/>
</dbReference>
<dbReference type="InterPro" id="IPR050706">
    <property type="entry name" value="Cyclic-di-GMP_PDE-like"/>
</dbReference>
<accession>A0A833M7J9</accession>
<feature type="domain" description="EAL" evidence="1">
    <location>
        <begin position="11"/>
        <end position="262"/>
    </location>
</feature>
<dbReference type="InterPro" id="IPR001633">
    <property type="entry name" value="EAL_dom"/>
</dbReference>
<keyword evidence="4" id="KW-1185">Reference proteome</keyword>
<dbReference type="CDD" id="cd01949">
    <property type="entry name" value="GGDEF"/>
    <property type="match status" value="1"/>
</dbReference>
<reference evidence="3 4" key="1">
    <citation type="submission" date="2019-10" db="EMBL/GenBank/DDBJ databases">
        <title>Alkaliphilus serpentinus sp. nov. and Alkaliphilus pronyensis sp. nov., two novel anaerobic alkaliphilic species isolated from the serpentinized-hosted hydrothermal field of the Prony Bay (New Caledonia).</title>
        <authorList>
            <person name="Postec A."/>
        </authorList>
    </citation>
    <scope>NUCLEOTIDE SEQUENCE [LARGE SCALE GENOMIC DNA]</scope>
    <source>
        <strain evidence="3 4">LacT</strain>
    </source>
</reference>
<proteinExistence type="predicted"/>
<dbReference type="Proteomes" id="UP000465601">
    <property type="component" value="Unassembled WGS sequence"/>
</dbReference>
<dbReference type="InterPro" id="IPR043128">
    <property type="entry name" value="Rev_trsase/Diguanyl_cyclase"/>
</dbReference>
<dbReference type="PANTHER" id="PTHR33121">
    <property type="entry name" value="CYCLIC DI-GMP PHOSPHODIESTERASE PDEF"/>
    <property type="match status" value="1"/>
</dbReference>
<dbReference type="SMART" id="SM00052">
    <property type="entry name" value="EAL"/>
    <property type="match status" value="1"/>
</dbReference>
<gene>
    <name evidence="3" type="ORF">F8153_06195</name>
</gene>
<dbReference type="Pfam" id="PF00563">
    <property type="entry name" value="EAL"/>
    <property type="match status" value="1"/>
</dbReference>
<evidence type="ECO:0000259" key="1">
    <source>
        <dbReference type="PROSITE" id="PS50883"/>
    </source>
</evidence>
<name>A0A833M7J9_9FIRM</name>
<dbReference type="Pfam" id="PF00571">
    <property type="entry name" value="CBS"/>
    <property type="match status" value="1"/>
</dbReference>
<dbReference type="AlphaFoldDB" id="A0A833M7J9"/>
<organism evidence="3 4">
    <name type="scientific">Alkaliphilus serpentinus</name>
    <dbReference type="NCBI Taxonomy" id="1482731"/>
    <lineage>
        <taxon>Bacteria</taxon>
        <taxon>Bacillati</taxon>
        <taxon>Bacillota</taxon>
        <taxon>Clostridia</taxon>
        <taxon>Peptostreptococcales</taxon>
        <taxon>Natronincolaceae</taxon>
        <taxon>Alkaliphilus</taxon>
    </lineage>
</organism>
<evidence type="ECO:0000313" key="4">
    <source>
        <dbReference type="Proteomes" id="UP000465601"/>
    </source>
</evidence>
<dbReference type="InterPro" id="IPR029787">
    <property type="entry name" value="Nucleotide_cyclase"/>
</dbReference>
<dbReference type="PANTHER" id="PTHR33121:SF76">
    <property type="entry name" value="SIGNALING PROTEIN"/>
    <property type="match status" value="1"/>
</dbReference>
<dbReference type="CDD" id="cd04598">
    <property type="entry name" value="CBS_pair_GGDEF_EAL"/>
    <property type="match status" value="1"/>
</dbReference>
<dbReference type="InterPro" id="IPR000644">
    <property type="entry name" value="CBS_dom"/>
</dbReference>
<dbReference type="CDD" id="cd01948">
    <property type="entry name" value="EAL"/>
    <property type="match status" value="1"/>
</dbReference>
<dbReference type="Gene3D" id="3.20.20.450">
    <property type="entry name" value="EAL domain"/>
    <property type="match status" value="1"/>
</dbReference>
<dbReference type="InterPro" id="IPR035919">
    <property type="entry name" value="EAL_sf"/>
</dbReference>
<protein>
    <submittedName>
        <fullName evidence="3">GGDEF domain-containing protein</fullName>
    </submittedName>
</protein>
<dbReference type="EMBL" id="WBZB01000016">
    <property type="protein sequence ID" value="KAB3530697.1"/>
    <property type="molecule type" value="Genomic_DNA"/>
</dbReference>
<dbReference type="Pfam" id="PF00990">
    <property type="entry name" value="GGDEF"/>
    <property type="match status" value="1"/>
</dbReference>
<dbReference type="Gene3D" id="3.10.580.10">
    <property type="entry name" value="CBS-domain"/>
    <property type="match status" value="1"/>
</dbReference>
<dbReference type="InterPro" id="IPR046342">
    <property type="entry name" value="CBS_dom_sf"/>
</dbReference>
<dbReference type="GO" id="GO:0071111">
    <property type="term" value="F:cyclic-guanylate-specific phosphodiesterase activity"/>
    <property type="evidence" value="ECO:0007669"/>
    <property type="project" value="InterPro"/>
</dbReference>
<dbReference type="SUPFAM" id="SSF141868">
    <property type="entry name" value="EAL domain-like"/>
    <property type="match status" value="1"/>
</dbReference>
<dbReference type="SMART" id="SM00267">
    <property type="entry name" value="GGDEF"/>
    <property type="match status" value="1"/>
</dbReference>
<evidence type="ECO:0000259" key="2">
    <source>
        <dbReference type="PROSITE" id="PS50887"/>
    </source>
</evidence>
<dbReference type="PROSITE" id="PS50887">
    <property type="entry name" value="GGDEF"/>
    <property type="match status" value="1"/>
</dbReference>
<dbReference type="OrthoDB" id="9813903at2"/>
<evidence type="ECO:0000313" key="3">
    <source>
        <dbReference type="EMBL" id="KAB3530697.1"/>
    </source>
</evidence>
<sequence length="598" mass="68801">MELSKVGQDNIKSLDNMQYEKIINTEDVDNVFQCIISLKDGTVLGYEALCRGPKGTIYENPKNLFHTAKQYGRILELEEICKRKALQKFKSKGEKVKLFVNIDPSCLFEDEEGINLLKNLFTLWDEDYSFLIFEVTEEICIGDYKRFCNALNQYKKFGIDIAIDNVGNGYAGLNLLTNLEPLYMKINMELVRDVEKNVFKKAIIKSLVAFANNTNSKLIAEGIETQAELDELIDLGVHYGQGYYIQKPSYELLHTHSNIKQHILERNLTISDIKLQNITTIRIGEISRPIRNIFVDTLGKEVNMIFENDLTIQGLPVVDDDKPVGLIMKHKFYRYLGKQYGYSIFMDRPVDYLMDNAPMVIDFDTPLDQVSEIAMKRDDDTLYDYIIVTKNHKYCGIATIKDLLQKTTEIELNRAKFANPLTGLPGNIIIEQKIRNIIKSTKDYSVLYFDIDNFKSYNDVYGFDNGDRILQMLGNLIGQWMELLDFKEGFLGHIGGDDFVAIVESHVVNNLCDAIIDKFDRSILDYYSEIDQKNGYIMAENRHGVMEQYPLMSLSIAIVTNKYQNFESVSQLVEYASRIKKKCKACWKSNYIIGNITE</sequence>
<dbReference type="Gene3D" id="3.30.70.270">
    <property type="match status" value="1"/>
</dbReference>
<dbReference type="PROSITE" id="PS50883">
    <property type="entry name" value="EAL"/>
    <property type="match status" value="1"/>
</dbReference>